<sequence>MKLSMHMIANRIYFLDMELNLSDSDPPVLKSARLVYATDCAYIYARGKDTICEAESGSIRLRDVNLAEGFDIIQSVFDFYDDWQQNILDLAAQKSYQDLVDACFRVFHNPMIMFDADCKVMGMSSQYGEEDVDREWAYLSRYGYSSIQALEYMKSYYPDHDFEHEKILPFHFKGTIINCEGITGALIYQNEFFLRINVIVKERALNYGDYQILEMILHILHQHLEKRDAEKEKSEENSVFHSLLNQEAVDKEKLDRKLHYAGWEVSDEYQLILVWAERKEMSAKTAEILRTTLMNMYPEGRIVGGEKGFILIWNLSKCGDFKRDRIQLLFKQTEADVSMSLRMKGIYNLSHLYRQTKTALDMRELFPGQKDGIFDFYEAAANYILLSGDLEEMVYACHPDVRKLWLREQEEKDGLFPTFSSYLKHERSVLNTSQDVFIHRNTLLYRIKKIKDCLTSDLDDTYTRNYMQISVIVLELYQTLQKNKP</sequence>
<name>A0A4P6M5X9_9FIRM</name>
<proteinExistence type="predicted"/>
<dbReference type="InterPro" id="IPR025736">
    <property type="entry name" value="PucR_C-HTH_dom"/>
</dbReference>
<evidence type="ECO:0000259" key="1">
    <source>
        <dbReference type="Pfam" id="PF13556"/>
    </source>
</evidence>
<organism evidence="2 3">
    <name type="scientific">Blautia producta</name>
    <dbReference type="NCBI Taxonomy" id="33035"/>
    <lineage>
        <taxon>Bacteria</taxon>
        <taxon>Bacillati</taxon>
        <taxon>Bacillota</taxon>
        <taxon>Clostridia</taxon>
        <taxon>Lachnospirales</taxon>
        <taxon>Lachnospiraceae</taxon>
        <taxon>Blautia</taxon>
    </lineage>
</organism>
<gene>
    <name evidence="2" type="ORF">PMF13cell1_05566</name>
</gene>
<dbReference type="InterPro" id="IPR051448">
    <property type="entry name" value="CdaR-like_regulators"/>
</dbReference>
<protein>
    <recommendedName>
        <fullName evidence="1">PucR C-terminal helix-turn-helix domain-containing protein</fullName>
    </recommendedName>
</protein>
<dbReference type="Gene3D" id="1.10.10.2840">
    <property type="entry name" value="PucR C-terminal helix-turn-helix domain"/>
    <property type="match status" value="1"/>
</dbReference>
<dbReference type="Proteomes" id="UP000289794">
    <property type="component" value="Chromosome"/>
</dbReference>
<dbReference type="EMBL" id="CP035945">
    <property type="protein sequence ID" value="QBE99972.1"/>
    <property type="molecule type" value="Genomic_DNA"/>
</dbReference>
<accession>A0A4P6M5X9</accession>
<dbReference type="Pfam" id="PF13556">
    <property type="entry name" value="HTH_30"/>
    <property type="match status" value="1"/>
</dbReference>
<dbReference type="KEGG" id="bpro:PMF13cell1_05566"/>
<evidence type="ECO:0000313" key="2">
    <source>
        <dbReference type="EMBL" id="QBE99972.1"/>
    </source>
</evidence>
<dbReference type="RefSeq" id="WP_165392591.1">
    <property type="nucleotide sequence ID" value="NZ_CP035945.1"/>
</dbReference>
<reference evidence="2 3" key="1">
    <citation type="submission" date="2019-01" db="EMBL/GenBank/DDBJ databases">
        <title>PMF-metabolizing Aryl O-demethylase.</title>
        <authorList>
            <person name="Kim M."/>
        </authorList>
    </citation>
    <scope>NUCLEOTIDE SEQUENCE [LARGE SCALE GENOMIC DNA]</scope>
    <source>
        <strain evidence="2 3">PMF1</strain>
    </source>
</reference>
<feature type="domain" description="PucR C-terminal helix-turn-helix" evidence="1">
    <location>
        <begin position="416"/>
        <end position="465"/>
    </location>
</feature>
<dbReference type="InterPro" id="IPR042070">
    <property type="entry name" value="PucR_C-HTH_sf"/>
</dbReference>
<evidence type="ECO:0000313" key="3">
    <source>
        <dbReference type="Proteomes" id="UP000289794"/>
    </source>
</evidence>
<dbReference type="PANTHER" id="PTHR33744">
    <property type="entry name" value="CARBOHYDRATE DIACID REGULATOR"/>
    <property type="match status" value="1"/>
</dbReference>
<dbReference type="PANTHER" id="PTHR33744:SF15">
    <property type="entry name" value="CARBOHYDRATE DIACID REGULATOR"/>
    <property type="match status" value="1"/>
</dbReference>
<dbReference type="AlphaFoldDB" id="A0A4P6M5X9"/>